<accession>A0ACC1NKY2</accession>
<name>A0ACC1NKY2_9HYPO</name>
<organism evidence="1 2">
    <name type="scientific">Zarea fungicola</name>
    <dbReference type="NCBI Taxonomy" id="93591"/>
    <lineage>
        <taxon>Eukaryota</taxon>
        <taxon>Fungi</taxon>
        <taxon>Dikarya</taxon>
        <taxon>Ascomycota</taxon>
        <taxon>Pezizomycotina</taxon>
        <taxon>Sordariomycetes</taxon>
        <taxon>Hypocreomycetidae</taxon>
        <taxon>Hypocreales</taxon>
        <taxon>Cordycipitaceae</taxon>
        <taxon>Zarea</taxon>
    </lineage>
</organism>
<dbReference type="EMBL" id="JANJQO010000240">
    <property type="protein sequence ID" value="KAJ2979935.1"/>
    <property type="molecule type" value="Genomic_DNA"/>
</dbReference>
<dbReference type="Proteomes" id="UP001143910">
    <property type="component" value="Unassembled WGS sequence"/>
</dbReference>
<evidence type="ECO:0000313" key="1">
    <source>
        <dbReference type="EMBL" id="KAJ2979935.1"/>
    </source>
</evidence>
<comment type="caution">
    <text evidence="1">The sequence shown here is derived from an EMBL/GenBank/DDBJ whole genome shotgun (WGS) entry which is preliminary data.</text>
</comment>
<keyword evidence="2" id="KW-1185">Reference proteome</keyword>
<protein>
    <submittedName>
        <fullName evidence="1">Uncharacterized protein</fullName>
    </submittedName>
</protein>
<gene>
    <name evidence="1" type="ORF">NQ176_g2949</name>
</gene>
<evidence type="ECO:0000313" key="2">
    <source>
        <dbReference type="Proteomes" id="UP001143910"/>
    </source>
</evidence>
<sequence length="335" mass="36810">MVKTVLITGASGFIAAHTIDAFLRQGYHVRGTVRSEKSAAEVKTTHKEYASQLTLVIVPDITAPNAFDDAVKGVDGVIHTASPFILNAENYEEELLKPAVKGTTSILQSIQEHNPHVKRVVVTASFADVLDPTKGVRPGYVYTEDDWNPVTVKTASANPVMAYLASKTFAEQAAFDYVKNNKPNFDVTTLLPPMVYGPVFHHVSDMSKLNTSSADIYRLINGSEKTIPDTSFWAFADVRDVAEMHVQAFERPEAAGQRYLVSTSAYSYPMVVDILRHHFPELNDKIPAGEAGVALPHVYQLDTSKAARELGFRGTPLEKTIVDAAKSFLRLEKAM</sequence>
<reference evidence="1" key="1">
    <citation type="submission" date="2022-08" db="EMBL/GenBank/DDBJ databases">
        <title>Genome Sequence of Lecanicillium fungicola.</title>
        <authorList>
            <person name="Buettner E."/>
        </authorList>
    </citation>
    <scope>NUCLEOTIDE SEQUENCE</scope>
    <source>
        <strain evidence="1">Babe33</strain>
    </source>
</reference>
<proteinExistence type="predicted"/>